<evidence type="ECO:0000256" key="1">
    <source>
        <dbReference type="ARBA" id="ARBA00022490"/>
    </source>
</evidence>
<dbReference type="Gene3D" id="3.30.505.50">
    <property type="entry name" value="Sigma 54 modulation/S30EA ribosomal protein, C-terminal domain"/>
    <property type="match status" value="1"/>
</dbReference>
<dbReference type="CDD" id="cd00552">
    <property type="entry name" value="RaiA"/>
    <property type="match status" value="1"/>
</dbReference>
<dbReference type="NCBIfam" id="TIGR00741">
    <property type="entry name" value="yfiA"/>
    <property type="match status" value="1"/>
</dbReference>
<evidence type="ECO:0000256" key="6">
    <source>
        <dbReference type="HAMAP-Rule" id="MF_00839"/>
    </source>
</evidence>
<keyword evidence="1 6" id="KW-0963">Cytoplasm</keyword>
<proteinExistence type="inferred from homology"/>
<comment type="function">
    <text evidence="6">Required for dimerization of active 70S ribosomes into 100S ribosomes in stationary phase; 100S ribosomes are translationally inactive and sometimes present during exponential growth.</text>
</comment>
<evidence type="ECO:0000256" key="7">
    <source>
        <dbReference type="SAM" id="Coils"/>
    </source>
</evidence>
<dbReference type="InterPro" id="IPR036567">
    <property type="entry name" value="RHF-like"/>
</dbReference>
<feature type="domain" description="Sigma 54 modulation/S30EA ribosomal protein C-terminal" evidence="8">
    <location>
        <begin position="122"/>
        <end position="177"/>
    </location>
</feature>
<dbReference type="GO" id="GO:0022627">
    <property type="term" value="C:cytosolic small ribosomal subunit"/>
    <property type="evidence" value="ECO:0007669"/>
    <property type="project" value="TreeGrafter"/>
</dbReference>
<dbReference type="FunFam" id="3.30.160.100:FF:000001">
    <property type="entry name" value="Ribosome hibernation promoting factor"/>
    <property type="match status" value="1"/>
</dbReference>
<dbReference type="InterPro" id="IPR038416">
    <property type="entry name" value="Ribosom_S30AE_C_sf"/>
</dbReference>
<evidence type="ECO:0000313" key="10">
    <source>
        <dbReference type="Proteomes" id="UP000570361"/>
    </source>
</evidence>
<protein>
    <recommendedName>
        <fullName evidence="5 6">Ribosome hibernation promoting factor</fullName>
        <shortName evidence="6">HPF</shortName>
    </recommendedName>
</protein>
<sequence>MKYNIRGQNIQVTDAMREYVEKKVSRLEKYFEAPNASDLNATMSVTKGRHRIEVTIPLPGVVLRAEEKSEDMYASIDLVVDKLERQIRKYKTKVNRKVRQESGIRTLFKDEVAAGRVLEDEEEWELVRTKSFTLKPMDVEEAILQMNMVGHSFFVFANSDTKEVNVVYRRGDGRYGLIEQS</sequence>
<keyword evidence="10" id="KW-1185">Reference proteome</keyword>
<comment type="subunit">
    <text evidence="4">Associates exclusively with 100S ribosomes, which are dimers of 70S ribosomes.</text>
</comment>
<keyword evidence="7" id="KW-0175">Coiled coil</keyword>
<comment type="caution">
    <text evidence="9">The sequence shown here is derived from an EMBL/GenBank/DDBJ whole genome shotgun (WGS) entry which is preliminary data.</text>
</comment>
<dbReference type="Pfam" id="PF16321">
    <property type="entry name" value="Ribosom_S30AE_C"/>
    <property type="match status" value="1"/>
</dbReference>
<dbReference type="EMBL" id="JACHXK010000028">
    <property type="protein sequence ID" value="MBB3114241.1"/>
    <property type="molecule type" value="Genomic_DNA"/>
</dbReference>
<dbReference type="PANTHER" id="PTHR33231">
    <property type="entry name" value="30S RIBOSOMAL PROTEIN"/>
    <property type="match status" value="1"/>
</dbReference>
<dbReference type="Proteomes" id="UP000570361">
    <property type="component" value="Unassembled WGS sequence"/>
</dbReference>
<evidence type="ECO:0000256" key="5">
    <source>
        <dbReference type="ARBA" id="ARBA00041148"/>
    </source>
</evidence>
<dbReference type="InterPro" id="IPR032528">
    <property type="entry name" value="Ribosom_S30AE_C"/>
</dbReference>
<dbReference type="InterPro" id="IPR034694">
    <property type="entry name" value="HPF_long/plastid"/>
</dbReference>
<dbReference type="Gene3D" id="3.30.160.100">
    <property type="entry name" value="Ribosome hibernation promotion factor-like"/>
    <property type="match status" value="1"/>
</dbReference>
<evidence type="ECO:0000256" key="3">
    <source>
        <dbReference type="ARBA" id="ARBA00038434"/>
    </source>
</evidence>
<comment type="similarity">
    <text evidence="6">Belongs to the HPF/YfiA ribosome-associated protein family. Long HPF subfamily.</text>
</comment>
<organism evidence="9 10">
    <name type="scientific">Paenibacillus phyllosphaerae</name>
    <dbReference type="NCBI Taxonomy" id="274593"/>
    <lineage>
        <taxon>Bacteria</taxon>
        <taxon>Bacillati</taxon>
        <taxon>Bacillota</taxon>
        <taxon>Bacilli</taxon>
        <taxon>Bacillales</taxon>
        <taxon>Paenibacillaceae</taxon>
        <taxon>Paenibacillus</taxon>
    </lineage>
</organism>
<dbReference type="SUPFAM" id="SSF69754">
    <property type="entry name" value="Ribosome binding protein Y (YfiA homologue)"/>
    <property type="match status" value="1"/>
</dbReference>
<dbReference type="RefSeq" id="WP_183604288.1">
    <property type="nucleotide sequence ID" value="NZ_JACHXK010000028.1"/>
</dbReference>
<feature type="coiled-coil region" evidence="7">
    <location>
        <begin position="73"/>
        <end position="100"/>
    </location>
</feature>
<dbReference type="AlphaFoldDB" id="A0A7W5B5D1"/>
<dbReference type="GO" id="GO:0045900">
    <property type="term" value="P:negative regulation of translational elongation"/>
    <property type="evidence" value="ECO:0007669"/>
    <property type="project" value="TreeGrafter"/>
</dbReference>
<gene>
    <name evidence="6" type="primary">hpf</name>
    <name evidence="9" type="ORF">FHS18_006360</name>
</gene>
<evidence type="ECO:0000259" key="8">
    <source>
        <dbReference type="Pfam" id="PF16321"/>
    </source>
</evidence>
<evidence type="ECO:0000256" key="2">
    <source>
        <dbReference type="ARBA" id="ARBA00022845"/>
    </source>
</evidence>
<keyword evidence="2 6" id="KW-0810">Translation regulation</keyword>
<dbReference type="PANTHER" id="PTHR33231:SF1">
    <property type="entry name" value="30S RIBOSOMAL PROTEIN"/>
    <property type="match status" value="1"/>
</dbReference>
<evidence type="ECO:0000256" key="4">
    <source>
        <dbReference type="ARBA" id="ARBA00038695"/>
    </source>
</evidence>
<evidence type="ECO:0000313" key="9">
    <source>
        <dbReference type="EMBL" id="MBB3114241.1"/>
    </source>
</evidence>
<dbReference type="InterPro" id="IPR003489">
    <property type="entry name" value="RHF/RaiA"/>
</dbReference>
<dbReference type="InterPro" id="IPR050574">
    <property type="entry name" value="HPF/YfiA_ribosome-assoc"/>
</dbReference>
<dbReference type="HAMAP" id="MF_00839">
    <property type="entry name" value="HPF"/>
    <property type="match status" value="1"/>
</dbReference>
<dbReference type="Pfam" id="PF02482">
    <property type="entry name" value="Ribosomal_S30AE"/>
    <property type="match status" value="1"/>
</dbReference>
<reference evidence="9 10" key="1">
    <citation type="submission" date="2020-08" db="EMBL/GenBank/DDBJ databases">
        <title>Genomic Encyclopedia of Type Strains, Phase III (KMG-III): the genomes of soil and plant-associated and newly described type strains.</title>
        <authorList>
            <person name="Whitman W."/>
        </authorList>
    </citation>
    <scope>NUCLEOTIDE SEQUENCE [LARGE SCALE GENOMIC DNA]</scope>
    <source>
        <strain evidence="9 10">CECT 5862</strain>
    </source>
</reference>
<name>A0A7W5B5D1_9BACL</name>
<accession>A0A7W5B5D1</accession>
<comment type="similarity">
    <text evidence="3">Belongs to the HPF/YfiA ribosome-associated protein family. Short HPF subfamily.</text>
</comment>
<dbReference type="FunFam" id="3.30.505.50:FF:000001">
    <property type="entry name" value="Ribosome hibernation promoting factor"/>
    <property type="match status" value="1"/>
</dbReference>
<comment type="subunit">
    <text evidence="6">Interacts with 100S ribosomes.</text>
</comment>
<dbReference type="GO" id="GO:0043024">
    <property type="term" value="F:ribosomal small subunit binding"/>
    <property type="evidence" value="ECO:0007669"/>
    <property type="project" value="TreeGrafter"/>
</dbReference>
<comment type="subcellular location">
    <subcellularLocation>
        <location evidence="6">Cytoplasm</location>
    </subcellularLocation>
</comment>